<evidence type="ECO:0000256" key="8">
    <source>
        <dbReference type="ARBA" id="ARBA00023136"/>
    </source>
</evidence>
<keyword evidence="9" id="KW-0249">Electron transport</keyword>
<comment type="catalytic activity">
    <reaction evidence="9">
        <text>4 Fe(II)-[cytochrome c] + O2 + 8 H(+)(in) = 4 Fe(III)-[cytochrome c] + 2 H2O + 4 H(+)(out)</text>
        <dbReference type="Rhea" id="RHEA:11436"/>
        <dbReference type="Rhea" id="RHEA-COMP:10350"/>
        <dbReference type="Rhea" id="RHEA-COMP:14399"/>
        <dbReference type="ChEBI" id="CHEBI:15377"/>
        <dbReference type="ChEBI" id="CHEBI:15378"/>
        <dbReference type="ChEBI" id="CHEBI:15379"/>
        <dbReference type="ChEBI" id="CHEBI:29033"/>
        <dbReference type="ChEBI" id="CHEBI:29034"/>
        <dbReference type="EC" id="7.1.1.9"/>
    </reaction>
</comment>
<protein>
    <recommendedName>
        <fullName evidence="5 9">Cytochrome c oxidase subunit 1</fullName>
        <ecNumber evidence="9">7.1.1.9</ecNumber>
    </recommendedName>
</protein>
<evidence type="ECO:0000256" key="3">
    <source>
        <dbReference type="ARBA" id="ARBA00004673"/>
    </source>
</evidence>
<keyword evidence="9" id="KW-0999">Mitochondrion inner membrane</keyword>
<dbReference type="InterPro" id="IPR000883">
    <property type="entry name" value="Cyt_C_Oxase_1"/>
</dbReference>
<feature type="domain" description="Cytochrome oxidase subunit I profile" evidence="11">
    <location>
        <begin position="30"/>
        <end position="538"/>
    </location>
</feature>
<feature type="transmembrane region" description="Helical" evidence="10">
    <location>
        <begin position="295"/>
        <end position="314"/>
    </location>
</feature>
<keyword evidence="6 9" id="KW-0812">Transmembrane</keyword>
<name>Q06SC3_9BIVA</name>
<proteinExistence type="inferred from homology"/>
<comment type="subcellular location">
    <subcellularLocation>
        <location evidence="2">Membrane</location>
        <topology evidence="2">Multi-pass membrane protein</topology>
    </subcellularLocation>
    <subcellularLocation>
        <location evidence="9">Mitochondrion inner membrane</location>
        <topology evidence="9">Multi-pass membrane protein</topology>
    </subcellularLocation>
</comment>
<feature type="transmembrane region" description="Helical" evidence="10">
    <location>
        <begin position="253"/>
        <end position="274"/>
    </location>
</feature>
<dbReference type="InterPro" id="IPR036927">
    <property type="entry name" value="Cyt_c_oxase-like_su1_sf"/>
</dbReference>
<feature type="transmembrane region" description="Helical" evidence="10">
    <location>
        <begin position="437"/>
        <end position="456"/>
    </location>
</feature>
<evidence type="ECO:0000256" key="5">
    <source>
        <dbReference type="ARBA" id="ARBA00015947"/>
    </source>
</evidence>
<keyword evidence="9" id="KW-0408">Iron</keyword>
<dbReference type="PANTHER" id="PTHR10422">
    <property type="entry name" value="CYTOCHROME C OXIDASE SUBUNIT 1"/>
    <property type="match status" value="1"/>
</dbReference>
<feature type="transmembrane region" description="Helical" evidence="10">
    <location>
        <begin position="476"/>
        <end position="496"/>
    </location>
</feature>
<dbReference type="EC" id="7.1.1.9" evidence="9"/>
<dbReference type="PROSITE" id="PS50855">
    <property type="entry name" value="COX1"/>
    <property type="match status" value="1"/>
</dbReference>
<dbReference type="PROSITE" id="PS00077">
    <property type="entry name" value="COX1_CUB"/>
    <property type="match status" value="1"/>
</dbReference>
<dbReference type="AlphaFoldDB" id="Q06SC3"/>
<evidence type="ECO:0000256" key="6">
    <source>
        <dbReference type="ARBA" id="ARBA00022692"/>
    </source>
</evidence>
<keyword evidence="8 9" id="KW-0472">Membrane</keyword>
<feature type="transmembrane region" description="Helical" evidence="10">
    <location>
        <begin position="124"/>
        <end position="144"/>
    </location>
</feature>
<keyword evidence="9 12" id="KW-0496">Mitochondrion</keyword>
<evidence type="ECO:0000256" key="7">
    <source>
        <dbReference type="ARBA" id="ARBA00022989"/>
    </source>
</evidence>
<keyword evidence="7 10" id="KW-1133">Transmembrane helix</keyword>
<evidence type="ECO:0000256" key="4">
    <source>
        <dbReference type="ARBA" id="ARBA00009578"/>
    </source>
</evidence>
<feature type="transmembrane region" description="Helical" evidence="10">
    <location>
        <begin position="361"/>
        <end position="381"/>
    </location>
</feature>
<dbReference type="Pfam" id="PF00115">
    <property type="entry name" value="COX1"/>
    <property type="match status" value="1"/>
</dbReference>
<keyword evidence="9" id="KW-0813">Transport</keyword>
<dbReference type="InterPro" id="IPR023616">
    <property type="entry name" value="Cyt_c_oxase-like_su1_dom"/>
</dbReference>
<dbReference type="GO" id="GO:0015990">
    <property type="term" value="P:electron transport coupled proton transport"/>
    <property type="evidence" value="ECO:0007669"/>
    <property type="project" value="TreeGrafter"/>
</dbReference>
<evidence type="ECO:0000256" key="9">
    <source>
        <dbReference type="RuleBase" id="RU000369"/>
    </source>
</evidence>
<dbReference type="UniPathway" id="UPA00705"/>
<keyword evidence="9" id="KW-0479">Metal-binding</keyword>
<dbReference type="GO" id="GO:0045277">
    <property type="term" value="C:respiratory chain complex IV"/>
    <property type="evidence" value="ECO:0007669"/>
    <property type="project" value="InterPro"/>
</dbReference>
<dbReference type="GO" id="GO:0004129">
    <property type="term" value="F:cytochrome-c oxidase activity"/>
    <property type="evidence" value="ECO:0007669"/>
    <property type="project" value="UniProtKB-EC"/>
</dbReference>
<evidence type="ECO:0000256" key="2">
    <source>
        <dbReference type="ARBA" id="ARBA00004141"/>
    </source>
</evidence>
<dbReference type="Gene3D" id="1.20.210.10">
    <property type="entry name" value="Cytochrome c oxidase-like, subunit I domain"/>
    <property type="match status" value="1"/>
</dbReference>
<evidence type="ECO:0000313" key="12">
    <source>
        <dbReference type="EMBL" id="ABF60115.1"/>
    </source>
</evidence>
<feature type="transmembrane region" description="Helical" evidence="10">
    <location>
        <begin position="326"/>
        <end position="349"/>
    </location>
</feature>
<comment type="function">
    <text evidence="9">Component of the cytochrome c oxidase, the last enzyme in the mitochondrial electron transport chain which drives oxidative phosphorylation. The respiratory chain contains 3 multisubunit complexes succinate dehydrogenase (complex II, CII), ubiquinol-cytochrome c oxidoreductase (cytochrome b-c1 complex, complex III, CIII) and cytochrome c oxidase (complex IV, CIV), that cooperate to transfer electrons derived from NADH and succinate to molecular oxygen, creating an electrochemical gradient over the inner membrane that drives transmembrane transport and the ATP synthase. Cytochrome c oxidase is the component of the respiratory chain that catalyzes the reduction of oxygen to water. Electrons originating from reduced cytochrome c in the intermembrane space (IMS) are transferred via the dinuclear copper A center (CU(A)) of subunit 2 and heme A of subunit 1 to the active site in subunit 1, a binuclear center (BNC) formed by heme A3 and copper B (CU(B)). The BNC reduces molecular oxygen to 2 water molecules using 4 electrons from cytochrome c in the IMS and 4 protons from the mitochondrial matrix.</text>
</comment>
<comment type="pathway">
    <text evidence="3 9">Energy metabolism; oxidative phosphorylation.</text>
</comment>
<dbReference type="GO" id="GO:0006123">
    <property type="term" value="P:mitochondrial electron transport, cytochrome c to oxygen"/>
    <property type="evidence" value="ECO:0007669"/>
    <property type="project" value="TreeGrafter"/>
</dbReference>
<keyword evidence="9" id="KW-0679">Respiratory chain</keyword>
<dbReference type="GO" id="GO:0005743">
    <property type="term" value="C:mitochondrial inner membrane"/>
    <property type="evidence" value="ECO:0007669"/>
    <property type="project" value="UniProtKB-SubCell"/>
</dbReference>
<dbReference type="InterPro" id="IPR033944">
    <property type="entry name" value="Cyt_c_oxase_su1_dom"/>
</dbReference>
<keyword evidence="9" id="KW-0186">Copper</keyword>
<feature type="transmembrane region" description="Helical" evidence="10">
    <location>
        <begin position="39"/>
        <end position="61"/>
    </location>
</feature>
<dbReference type="InterPro" id="IPR023615">
    <property type="entry name" value="Cyt_c_Oxase_su1_BS"/>
</dbReference>
<dbReference type="EMBL" id="DQ632742">
    <property type="protein sequence ID" value="ABF60115.1"/>
    <property type="molecule type" value="Genomic_DNA"/>
</dbReference>
<dbReference type="GO" id="GO:0046872">
    <property type="term" value="F:metal ion binding"/>
    <property type="evidence" value="ECO:0007669"/>
    <property type="project" value="UniProtKB-KW"/>
</dbReference>
<evidence type="ECO:0000256" key="1">
    <source>
        <dbReference type="ARBA" id="ARBA00001971"/>
    </source>
</evidence>
<gene>
    <name evidence="12" type="primary">COX1</name>
</gene>
<geneLocation type="mitochondrion" evidence="12"/>
<comment type="similarity">
    <text evidence="4 9">Belongs to the heme-copper respiratory oxidase family.</text>
</comment>
<dbReference type="PRINTS" id="PR01165">
    <property type="entry name" value="CYCOXIDASEI"/>
</dbReference>
<dbReference type="CDD" id="cd01663">
    <property type="entry name" value="Cyt_c_Oxidase_I"/>
    <property type="match status" value="1"/>
</dbReference>
<reference evidence="12" key="1">
    <citation type="journal article" date="2006" name="Front. Zool.">
        <title>The complete sequences and gene organisation of the mitochondrial genomes of the heterodont bivalves Acanthocardia tuberculata and Hiatella arctica--and the first record for a putative Atpase subunit 8 gene in marine bivalves.</title>
        <authorList>
            <person name="Dreyer H."/>
            <person name="Steiner G."/>
        </authorList>
    </citation>
    <scope>NUCLEOTIDE SEQUENCE</scope>
</reference>
<dbReference type="GO" id="GO:0020037">
    <property type="term" value="F:heme binding"/>
    <property type="evidence" value="ECO:0007669"/>
    <property type="project" value="InterPro"/>
</dbReference>
<sequence length="550" mass="61605">MKHEKSIQSVWKLPSFGLVLSNVNGWFSRWFKSCNHRDIGIIYFLIAIWAGLIGTSFSILIRMELGRPGSFLGNSHLYNVIVTTHALIMIFFLVMPIMVGGFGNWLFPLMLSAVDMAFARLNNLSFWLIPSALFLLMSSGYIGSGPGSGWTLYPPLSSYPFTGAAMDFVIFSIHVAGASSIAGALNFLTTGINMRLKTMELKRMPLFVWSILVTAFLLVLAMPVLAGAVTMLLSDRHFNTTFYDPAGGGDPVLFVHLFWFFGHPEVYILILPAFGMISHVVKGYSSKLMVFGKVWMVYAMISIGVLGFVVWGHHMFTMGMNVDSRSYFSTMTMVIAIPTGIKVFSWIFTVWGSKARLTVSMLWACGFLFLFTLGGLTGVILSSASLDLMLHDTYYVVAHFHYVLSMGAVFAIFSGFHHWFPLITGLGLNPVWSKSQFLLMFLGVNFTFFPQHFLGMAGMPRRYADYPTCYYFFNKISSWGSVASFVGVMGFLFIVWEGFVSQRALVFVFFRNTSLEFFTFNGLYPKGYHNSVENPFTIENNSGLASKLTL</sequence>
<organism evidence="12">
    <name type="scientific">Hiatella arctica</name>
    <dbReference type="NCBI Taxonomy" id="120431"/>
    <lineage>
        <taxon>Eukaryota</taxon>
        <taxon>Metazoa</taxon>
        <taxon>Spiralia</taxon>
        <taxon>Lophotrochozoa</taxon>
        <taxon>Mollusca</taxon>
        <taxon>Bivalvia</taxon>
        <taxon>Autobranchia</taxon>
        <taxon>Heteroconchia</taxon>
        <taxon>Euheterodonta</taxon>
        <taxon>Imparidentia</taxon>
        <taxon>Adapedonta</taxon>
        <taxon>Hiatelloidea</taxon>
        <taxon>Hiatellidae</taxon>
        <taxon>Hiatella</taxon>
    </lineage>
</organism>
<evidence type="ECO:0000259" key="11">
    <source>
        <dbReference type="PROSITE" id="PS50855"/>
    </source>
</evidence>
<feature type="transmembrane region" description="Helical" evidence="10">
    <location>
        <begin position="81"/>
        <end position="103"/>
    </location>
</feature>
<feature type="transmembrane region" description="Helical" evidence="10">
    <location>
        <begin position="206"/>
        <end position="233"/>
    </location>
</feature>
<keyword evidence="9" id="KW-0349">Heme</keyword>
<feature type="transmembrane region" description="Helical" evidence="10">
    <location>
        <begin position="164"/>
        <end position="185"/>
    </location>
</feature>
<dbReference type="SUPFAM" id="SSF81442">
    <property type="entry name" value="Cytochrome c oxidase subunit I-like"/>
    <property type="match status" value="1"/>
</dbReference>
<dbReference type="PANTHER" id="PTHR10422:SF18">
    <property type="entry name" value="CYTOCHROME C OXIDASE SUBUNIT 1"/>
    <property type="match status" value="1"/>
</dbReference>
<comment type="cofactor">
    <cofactor evidence="1">
        <name>heme</name>
        <dbReference type="ChEBI" id="CHEBI:30413"/>
    </cofactor>
</comment>
<accession>Q06SC3</accession>
<evidence type="ECO:0000256" key="10">
    <source>
        <dbReference type="SAM" id="Phobius"/>
    </source>
</evidence>
<feature type="transmembrane region" description="Helical" evidence="10">
    <location>
        <begin position="393"/>
        <end position="416"/>
    </location>
</feature>